<accession>A0A1D1V815</accession>
<dbReference type="AlphaFoldDB" id="A0A1D1V815"/>
<evidence type="ECO:0000256" key="3">
    <source>
        <dbReference type="ARBA" id="ARBA00007084"/>
    </source>
</evidence>
<keyword evidence="7" id="KW-0539">Nucleus</keyword>
<proteinExistence type="inferred from homology"/>
<comment type="subcellular location">
    <subcellularLocation>
        <location evidence="2">Cytoplasm</location>
    </subcellularLocation>
    <subcellularLocation>
        <location evidence="1">Nucleus</location>
    </subcellularLocation>
</comment>
<dbReference type="GO" id="GO:0005737">
    <property type="term" value="C:cytoplasm"/>
    <property type="evidence" value="ECO:0007669"/>
    <property type="project" value="UniProtKB-SubCell"/>
</dbReference>
<evidence type="ECO:0000256" key="2">
    <source>
        <dbReference type="ARBA" id="ARBA00004496"/>
    </source>
</evidence>
<dbReference type="GO" id="GO:0008180">
    <property type="term" value="C:COP9 signalosome"/>
    <property type="evidence" value="ECO:0007669"/>
    <property type="project" value="UniProtKB-KW"/>
</dbReference>
<comment type="similarity">
    <text evidence="3">Belongs to the CSN3 family.</text>
</comment>
<dbReference type="PROSITE" id="PS50250">
    <property type="entry name" value="PCI"/>
    <property type="match status" value="1"/>
</dbReference>
<dbReference type="InterPro" id="IPR055089">
    <property type="entry name" value="COP9_N"/>
</dbReference>
<evidence type="ECO:0000256" key="5">
    <source>
        <dbReference type="ARBA" id="ARBA00022490"/>
    </source>
</evidence>
<dbReference type="OrthoDB" id="29061at2759"/>
<evidence type="ECO:0000256" key="4">
    <source>
        <dbReference type="ARBA" id="ARBA00014878"/>
    </source>
</evidence>
<evidence type="ECO:0000256" key="1">
    <source>
        <dbReference type="ARBA" id="ARBA00004123"/>
    </source>
</evidence>
<evidence type="ECO:0000256" key="6">
    <source>
        <dbReference type="ARBA" id="ARBA00022790"/>
    </source>
</evidence>
<name>A0A1D1V815_RAMVA</name>
<reference evidence="9 10" key="1">
    <citation type="journal article" date="2016" name="Nat. Commun.">
        <title>Extremotolerant tardigrade genome and improved radiotolerance of human cultured cells by tardigrade-unique protein.</title>
        <authorList>
            <person name="Hashimoto T."/>
            <person name="Horikawa D.D."/>
            <person name="Saito Y."/>
            <person name="Kuwahara H."/>
            <person name="Kozuka-Hata H."/>
            <person name="Shin-I T."/>
            <person name="Minakuchi Y."/>
            <person name="Ohishi K."/>
            <person name="Motoyama A."/>
            <person name="Aizu T."/>
            <person name="Enomoto A."/>
            <person name="Kondo K."/>
            <person name="Tanaka S."/>
            <person name="Hara Y."/>
            <person name="Koshikawa S."/>
            <person name="Sagara H."/>
            <person name="Miura T."/>
            <person name="Yokobori S."/>
            <person name="Miyagawa K."/>
            <person name="Suzuki Y."/>
            <person name="Kubo T."/>
            <person name="Oyama M."/>
            <person name="Kohara Y."/>
            <person name="Fujiyama A."/>
            <person name="Arakawa K."/>
            <person name="Katayama T."/>
            <person name="Toyoda A."/>
            <person name="Kunieda T."/>
        </authorList>
    </citation>
    <scope>NUCLEOTIDE SEQUENCE [LARGE SCALE GENOMIC DNA]</scope>
    <source>
        <strain evidence="9 10">YOKOZUNA-1</strain>
    </source>
</reference>
<dbReference type="STRING" id="947166.A0A1D1V815"/>
<dbReference type="InterPro" id="IPR000717">
    <property type="entry name" value="PCI_dom"/>
</dbReference>
<dbReference type="InterPro" id="IPR050756">
    <property type="entry name" value="CSN3"/>
</dbReference>
<protein>
    <recommendedName>
        <fullName evidence="4">COP9 signalosome complex subunit 3</fullName>
    </recommendedName>
</protein>
<dbReference type="Proteomes" id="UP000186922">
    <property type="component" value="Unassembled WGS sequence"/>
</dbReference>
<evidence type="ECO:0000313" key="9">
    <source>
        <dbReference type="EMBL" id="GAU96192.1"/>
    </source>
</evidence>
<dbReference type="Pfam" id="PF22788">
    <property type="entry name" value="COP9_hel_rpt"/>
    <property type="match status" value="1"/>
</dbReference>
<feature type="domain" description="PCI" evidence="8">
    <location>
        <begin position="199"/>
        <end position="372"/>
    </location>
</feature>
<dbReference type="EMBL" id="BDGG01000003">
    <property type="protein sequence ID" value="GAU96192.1"/>
    <property type="molecule type" value="Genomic_DNA"/>
</dbReference>
<sequence>MQRVEDFLTLVKSNSNSSQLTPEVVQKLFVDCVKELKKTSVNDLDSLNNAFDFGKHAHGMAVILSAKAANPQCPLQLVLQQVEVFINQCAAAKDLPRPLDAHQIYMLFKHVCDRLITENAPQLGIDLLLLAISIVQKETHQLTEMHHLFLKLCIESRQYKPALNLLETNMCDIIPKSHFDVDACIRYFYNGSIVLAAHNFFKSALHSIAAVFYIPGMHNSSHPLALDAFKKYLLLSLLAQEQSVVLPRSLVHNLETSMQKQLGPYLELSELFRSDKYDFSAFTELVGKAEGQFTQDHNRNLVKACLKKYKTKELVKLAKVFENLRIDYVMAHLGLDVVDDVESHLLDMYQYSDRLGRLDFQNEIVRFTRKSAQTTPEQNVDTLQASFDHLQTTVEMLSHMDREIQSDPAYLKKVLSGDHSSRDDHIFAAAHEYMAMSSNGGFGGGPSGMNSKPYRRGF</sequence>
<evidence type="ECO:0000256" key="7">
    <source>
        <dbReference type="ARBA" id="ARBA00023242"/>
    </source>
</evidence>
<organism evidence="9 10">
    <name type="scientific">Ramazzottius varieornatus</name>
    <name type="common">Water bear</name>
    <name type="synonym">Tardigrade</name>
    <dbReference type="NCBI Taxonomy" id="947166"/>
    <lineage>
        <taxon>Eukaryota</taxon>
        <taxon>Metazoa</taxon>
        <taxon>Ecdysozoa</taxon>
        <taxon>Tardigrada</taxon>
        <taxon>Eutardigrada</taxon>
        <taxon>Parachela</taxon>
        <taxon>Hypsibioidea</taxon>
        <taxon>Ramazzottiidae</taxon>
        <taxon>Ramazzottius</taxon>
    </lineage>
</organism>
<evidence type="ECO:0000313" key="10">
    <source>
        <dbReference type="Proteomes" id="UP000186922"/>
    </source>
</evidence>
<comment type="caution">
    <text evidence="9">The sequence shown here is derived from an EMBL/GenBank/DDBJ whole genome shotgun (WGS) entry which is preliminary data.</text>
</comment>
<dbReference type="PANTHER" id="PTHR10758">
    <property type="entry name" value="26S PROTEASOME NON-ATPASE REGULATORY SUBUNIT 3/COP9 SIGNALOSOME COMPLEX SUBUNIT 3"/>
    <property type="match status" value="1"/>
</dbReference>
<evidence type="ECO:0000259" key="8">
    <source>
        <dbReference type="PROSITE" id="PS50250"/>
    </source>
</evidence>
<dbReference type="Pfam" id="PF01399">
    <property type="entry name" value="PCI"/>
    <property type="match status" value="1"/>
</dbReference>
<keyword evidence="5" id="KW-0963">Cytoplasm</keyword>
<dbReference type="PANTHER" id="PTHR10758:SF1">
    <property type="entry name" value="COP9 SIGNALOSOME COMPLEX SUBUNIT 3"/>
    <property type="match status" value="1"/>
</dbReference>
<keyword evidence="6" id="KW-0736">Signalosome</keyword>
<dbReference type="GO" id="GO:0006511">
    <property type="term" value="P:ubiquitin-dependent protein catabolic process"/>
    <property type="evidence" value="ECO:0007669"/>
    <property type="project" value="TreeGrafter"/>
</dbReference>
<keyword evidence="10" id="KW-1185">Reference proteome</keyword>
<gene>
    <name evidence="9" type="primary">RvY_07675-1</name>
    <name evidence="9" type="synonym">RvY_07675.1</name>
    <name evidence="9" type="ORF">RvY_07675</name>
</gene>